<dbReference type="SUPFAM" id="SSF54593">
    <property type="entry name" value="Glyoxalase/Bleomycin resistance protein/Dihydroxybiphenyl dioxygenase"/>
    <property type="match status" value="1"/>
</dbReference>
<dbReference type="Pfam" id="PF00903">
    <property type="entry name" value="Glyoxalase"/>
    <property type="match status" value="1"/>
</dbReference>
<dbReference type="AlphaFoldDB" id="A0A855FMM4"/>
<sequence length="139" mass="15358">MLSGLNHLTLAVSSLAPSVAFYHQLLGMALHARWDGGAYLSCGDLWLCLSLDPQRRVTPPEESDYTHYAFSVAEADFAGFSARLETAGVAVWKVNRSEGASYYFLDPDGHKLELHVGSLALRLAACREQPYKGMVFYDE</sequence>
<comment type="caution">
    <text evidence="2">The sequence shown here is derived from an EMBL/GenBank/DDBJ whole genome shotgun (WGS) entry which is preliminary data.</text>
</comment>
<gene>
    <name evidence="2" type="ORF">CFY86_02580</name>
</gene>
<dbReference type="InterPro" id="IPR037523">
    <property type="entry name" value="VOC_core"/>
</dbReference>
<proteinExistence type="predicted"/>
<protein>
    <submittedName>
        <fullName evidence="2">Glutathione transferase</fullName>
    </submittedName>
</protein>
<dbReference type="InterPro" id="IPR004360">
    <property type="entry name" value="Glyas_Fos-R_dOase_dom"/>
</dbReference>
<keyword evidence="2" id="KW-0808">Transferase</keyword>
<dbReference type="RefSeq" id="WP_099842693.1">
    <property type="nucleotide sequence ID" value="NZ_JAJDEY010000012.1"/>
</dbReference>
<name>A0A855FMM4_RAOOR</name>
<organism evidence="2 3">
    <name type="scientific">Raoultella ornithinolytica</name>
    <name type="common">Klebsiella ornithinolytica</name>
    <dbReference type="NCBI Taxonomy" id="54291"/>
    <lineage>
        <taxon>Bacteria</taxon>
        <taxon>Pseudomonadati</taxon>
        <taxon>Pseudomonadota</taxon>
        <taxon>Gammaproteobacteria</taxon>
        <taxon>Enterobacterales</taxon>
        <taxon>Enterobacteriaceae</taxon>
        <taxon>Klebsiella/Raoultella group</taxon>
        <taxon>Raoultella</taxon>
    </lineage>
</organism>
<dbReference type="Gene3D" id="3.10.180.10">
    <property type="entry name" value="2,3-Dihydroxybiphenyl 1,2-Dioxygenase, domain 1"/>
    <property type="match status" value="1"/>
</dbReference>
<accession>A0A855FMM4</accession>
<feature type="domain" description="VOC" evidence="1">
    <location>
        <begin position="4"/>
        <end position="117"/>
    </location>
</feature>
<dbReference type="Proteomes" id="UP000229713">
    <property type="component" value="Unassembled WGS sequence"/>
</dbReference>
<dbReference type="EMBL" id="NKYI01000009">
    <property type="protein sequence ID" value="PIK93541.1"/>
    <property type="molecule type" value="Genomic_DNA"/>
</dbReference>
<reference evidence="2 3" key="1">
    <citation type="submission" date="2017-07" db="EMBL/GenBank/DDBJ databases">
        <title>Raoultella ornithinolytica strain HH3 draft genome.</title>
        <authorList>
            <person name="Duceppe M.-O."/>
            <person name="Huang H."/>
            <person name="Phipps-Todd B."/>
        </authorList>
    </citation>
    <scope>NUCLEOTIDE SEQUENCE [LARGE SCALE GENOMIC DNA]</scope>
    <source>
        <strain evidence="2 3">HH3</strain>
    </source>
</reference>
<dbReference type="InterPro" id="IPR050383">
    <property type="entry name" value="GlyoxalaseI/FosfomycinResist"/>
</dbReference>
<dbReference type="NCBIfam" id="NF000496">
    <property type="entry name" value="Fos_GSH"/>
    <property type="match status" value="1"/>
</dbReference>
<dbReference type="PANTHER" id="PTHR21366">
    <property type="entry name" value="GLYOXALASE FAMILY PROTEIN"/>
    <property type="match status" value="1"/>
</dbReference>
<evidence type="ECO:0000259" key="1">
    <source>
        <dbReference type="PROSITE" id="PS51819"/>
    </source>
</evidence>
<dbReference type="CDD" id="cd07244">
    <property type="entry name" value="FosA"/>
    <property type="match status" value="1"/>
</dbReference>
<dbReference type="PANTHER" id="PTHR21366:SF14">
    <property type="entry name" value="GLYOXALASE DOMAIN-CONTAINING PROTEIN 5"/>
    <property type="match status" value="1"/>
</dbReference>
<dbReference type="PROSITE" id="PS51819">
    <property type="entry name" value="VOC"/>
    <property type="match status" value="1"/>
</dbReference>
<dbReference type="NCBIfam" id="NF000221">
    <property type="entry name" value="FosA"/>
    <property type="match status" value="1"/>
</dbReference>
<evidence type="ECO:0000313" key="2">
    <source>
        <dbReference type="EMBL" id="PIK93541.1"/>
    </source>
</evidence>
<dbReference type="GO" id="GO:0016740">
    <property type="term" value="F:transferase activity"/>
    <property type="evidence" value="ECO:0007669"/>
    <property type="project" value="UniProtKB-KW"/>
</dbReference>
<evidence type="ECO:0000313" key="3">
    <source>
        <dbReference type="Proteomes" id="UP000229713"/>
    </source>
</evidence>
<dbReference type="InterPro" id="IPR029068">
    <property type="entry name" value="Glyas_Bleomycin-R_OHBP_Dase"/>
</dbReference>